<evidence type="ECO:0000256" key="2">
    <source>
        <dbReference type="ARBA" id="ARBA00022679"/>
    </source>
</evidence>
<dbReference type="InterPro" id="IPR049912">
    <property type="entry name" value="CRESS_DNA_REP"/>
</dbReference>
<keyword evidence="10" id="KW-0190">Covalent protein-DNA linkage</keyword>
<dbReference type="GO" id="GO:0004519">
    <property type="term" value="F:endonuclease activity"/>
    <property type="evidence" value="ECO:0007669"/>
    <property type="project" value="UniProtKB-KW"/>
</dbReference>
<dbReference type="GO" id="GO:0016787">
    <property type="term" value="F:hydrolase activity"/>
    <property type="evidence" value="ECO:0007669"/>
    <property type="project" value="UniProtKB-KW"/>
</dbReference>
<dbReference type="Gene3D" id="3.40.1310.20">
    <property type="match status" value="1"/>
</dbReference>
<name>A0A1W5PYP8_9VIRU</name>
<evidence type="ECO:0000259" key="13">
    <source>
        <dbReference type="PROSITE" id="PS52020"/>
    </source>
</evidence>
<evidence type="ECO:0000256" key="11">
    <source>
        <dbReference type="ARBA" id="ARBA00023125"/>
    </source>
</evidence>
<keyword evidence="5" id="KW-0540">Nuclease</keyword>
<protein>
    <submittedName>
        <fullName evidence="14">Rep</fullName>
    </submittedName>
</protein>
<reference evidence="14 15" key="1">
    <citation type="submission" date="2015-11" db="EMBL/GenBank/DDBJ databases">
        <title>Gut virome of resus macaques with acute and chronic diarrhea versus healthy controlls.</title>
        <authorList>
            <person name="Kapusinszky B."/>
            <person name="Ardeshir A."/>
            <person name="Mulvaney U."/>
            <person name="Deng X."/>
            <person name="Delwart E.L."/>
        </authorList>
    </citation>
    <scope>NUCLEOTIDE SEQUENCE [LARGE SCALE GENOMIC DNA]</scope>
    <source>
        <strain evidence="14">Cg5269</strain>
    </source>
</reference>
<evidence type="ECO:0000256" key="10">
    <source>
        <dbReference type="ARBA" id="ARBA00023124"/>
    </source>
</evidence>
<dbReference type="GO" id="GO:0006260">
    <property type="term" value="P:DNA replication"/>
    <property type="evidence" value="ECO:0007669"/>
    <property type="project" value="UniProtKB-KW"/>
</dbReference>
<feature type="region of interest" description="Disordered" evidence="12">
    <location>
        <begin position="326"/>
        <end position="351"/>
    </location>
</feature>
<accession>A0A1W5PYP8</accession>
<evidence type="ECO:0000313" key="14">
    <source>
        <dbReference type="EMBL" id="APG55817.1"/>
    </source>
</evidence>
<dbReference type="InterPro" id="IPR027417">
    <property type="entry name" value="P-loop_NTPase"/>
</dbReference>
<keyword evidence="4" id="KW-0235">DNA replication</keyword>
<dbReference type="GO" id="GO:0046872">
    <property type="term" value="F:metal ion binding"/>
    <property type="evidence" value="ECO:0007669"/>
    <property type="project" value="UniProtKB-KW"/>
</dbReference>
<evidence type="ECO:0000256" key="4">
    <source>
        <dbReference type="ARBA" id="ARBA00022705"/>
    </source>
</evidence>
<evidence type="ECO:0000313" key="15">
    <source>
        <dbReference type="Proteomes" id="UP000270658"/>
    </source>
</evidence>
<evidence type="ECO:0000256" key="3">
    <source>
        <dbReference type="ARBA" id="ARBA00022695"/>
    </source>
</evidence>
<evidence type="ECO:0000256" key="9">
    <source>
        <dbReference type="ARBA" id="ARBA00022801"/>
    </source>
</evidence>
<dbReference type="GO" id="GO:0000166">
    <property type="term" value="F:nucleotide binding"/>
    <property type="evidence" value="ECO:0007669"/>
    <property type="project" value="UniProtKB-KW"/>
</dbReference>
<evidence type="ECO:0000256" key="5">
    <source>
        <dbReference type="ARBA" id="ARBA00022722"/>
    </source>
</evidence>
<keyword evidence="7" id="KW-0547">Nucleotide-binding</keyword>
<keyword evidence="8" id="KW-0255">Endonuclease</keyword>
<keyword evidence="3" id="KW-0548">Nucleotidyltransferase</keyword>
<dbReference type="EMBL" id="KU043424">
    <property type="protein sequence ID" value="APG55817.1"/>
    <property type="molecule type" value="Genomic_DNA"/>
</dbReference>
<dbReference type="GO" id="GO:0042025">
    <property type="term" value="C:host cell nucleus"/>
    <property type="evidence" value="ECO:0007669"/>
    <property type="project" value="UniProtKB-SubCell"/>
</dbReference>
<dbReference type="GO" id="GO:0003677">
    <property type="term" value="F:DNA binding"/>
    <property type="evidence" value="ECO:0007669"/>
    <property type="project" value="UniProtKB-KW"/>
</dbReference>
<dbReference type="SUPFAM" id="SSF52540">
    <property type="entry name" value="P-loop containing nucleoside triphosphate hydrolases"/>
    <property type="match status" value="1"/>
</dbReference>
<keyword evidence="6" id="KW-0479">Metal-binding</keyword>
<keyword evidence="15" id="KW-1185">Reference proteome</keyword>
<evidence type="ECO:0000256" key="12">
    <source>
        <dbReference type="SAM" id="MobiDB-lite"/>
    </source>
</evidence>
<proteinExistence type="predicted"/>
<comment type="subcellular location">
    <subcellularLocation>
        <location evidence="1">Host nucleus</location>
    </subcellularLocation>
</comment>
<dbReference type="GO" id="GO:0016779">
    <property type="term" value="F:nucleotidyltransferase activity"/>
    <property type="evidence" value="ECO:0007669"/>
    <property type="project" value="UniProtKB-KW"/>
</dbReference>
<keyword evidence="9" id="KW-0378">Hydrolase</keyword>
<sequence length="351" mass="40634">MPARNSTGVSTGRPKRFRFACITAWNMDAFDLDWPQRMHDKGLSYVVIGRETCPRTGRHHLQCYFEAPNPKTVEQWQDVVCDKPRAHVECRAAWKPEGEEIAHNEGDRAADYCKKDGDFIEYGTLAPGQGARMDLADCKTMIDEGKQMIDLYEKHFGTCVRCHRGLMLYKDLVDRKRRKEAEPEPKEVVVYVGASGSGKSHHCWHDPDYRRNGYKYPLLAENKVWFDGYEGEEVLWIDEFRGSVFPFGLFLQVTDKWGARVEVKGGSVETFFKKILISTTVPPGEWYKCPNFLSNPQQLWRRLTKVYWLGPVEHDEEGFAIYPEPELIPDPEHDTRTNPYYDGVGTHYPRE</sequence>
<dbReference type="PROSITE" id="PS52020">
    <property type="entry name" value="CRESS_DNA_REP"/>
    <property type="match status" value="1"/>
</dbReference>
<evidence type="ECO:0000256" key="8">
    <source>
        <dbReference type="ARBA" id="ARBA00022759"/>
    </source>
</evidence>
<keyword evidence="2" id="KW-0808">Transferase</keyword>
<keyword evidence="11" id="KW-0238">DNA-binding</keyword>
<organism evidence="14 15">
    <name type="scientific">Circular ssDNA virus sp</name>
    <dbReference type="NCBI Taxonomy" id="2805939"/>
    <lineage>
        <taxon>Viruses</taxon>
    </lineage>
</organism>
<dbReference type="Proteomes" id="UP000270658">
    <property type="component" value="Segment"/>
</dbReference>
<evidence type="ECO:0000256" key="7">
    <source>
        <dbReference type="ARBA" id="ARBA00022741"/>
    </source>
</evidence>
<evidence type="ECO:0000256" key="6">
    <source>
        <dbReference type="ARBA" id="ARBA00022723"/>
    </source>
</evidence>
<feature type="domain" description="CRESS-DNA virus Rep endonuclease" evidence="13">
    <location>
        <begin position="14"/>
        <end position="125"/>
    </location>
</feature>
<evidence type="ECO:0000256" key="1">
    <source>
        <dbReference type="ARBA" id="ARBA00004147"/>
    </source>
</evidence>